<dbReference type="Gene3D" id="3.10.100.10">
    <property type="entry name" value="Mannose-Binding Protein A, subunit A"/>
    <property type="match status" value="1"/>
</dbReference>
<feature type="region of interest" description="Disordered" evidence="1">
    <location>
        <begin position="212"/>
        <end position="251"/>
    </location>
</feature>
<comment type="caution">
    <text evidence="2">The sequence shown here is derived from an EMBL/GenBank/DDBJ whole genome shotgun (WGS) entry which is preliminary data.</text>
</comment>
<dbReference type="SUPFAM" id="SSF56436">
    <property type="entry name" value="C-type lectin-like"/>
    <property type="match status" value="1"/>
</dbReference>
<gene>
    <name evidence="2" type="ORF">LSH36_354g00015</name>
</gene>
<evidence type="ECO:0008006" key="4">
    <source>
        <dbReference type="Google" id="ProtNLM"/>
    </source>
</evidence>
<evidence type="ECO:0000313" key="3">
    <source>
        <dbReference type="Proteomes" id="UP001208570"/>
    </source>
</evidence>
<keyword evidence="3" id="KW-1185">Reference proteome</keyword>
<dbReference type="EMBL" id="JAODUP010000354">
    <property type="protein sequence ID" value="KAK2151686.1"/>
    <property type="molecule type" value="Genomic_DNA"/>
</dbReference>
<evidence type="ECO:0000256" key="1">
    <source>
        <dbReference type="SAM" id="MobiDB-lite"/>
    </source>
</evidence>
<feature type="compositionally biased region" description="Acidic residues" evidence="1">
    <location>
        <begin position="234"/>
        <end position="251"/>
    </location>
</feature>
<proteinExistence type="predicted"/>
<accession>A0AAD9JFI7</accession>
<dbReference type="Proteomes" id="UP001208570">
    <property type="component" value="Unassembled WGS sequence"/>
</dbReference>
<protein>
    <recommendedName>
        <fullName evidence="4">Apple domain-containing protein</fullName>
    </recommendedName>
</protein>
<dbReference type="InterPro" id="IPR016187">
    <property type="entry name" value="CTDL_fold"/>
</dbReference>
<dbReference type="AlphaFoldDB" id="A0AAD9JFI7"/>
<sequence>MLTRSSAWSEIMAGYIKLYCLVNQMYPVYEIITDDIQRCPLRLISHYHVASKLEFHRIIGKRAEGDIKYDQNGTSIDQCLRLCRLMTDCYRVNYYGSDIGRCQIIVRYIGLTDMADWSYYVTCPEGMIYHYLTGSCYGLMSKMKFHQGVEYCTRWAPGVHIADIDSDSEDDICTSFLTETGGLSISIGARRPPDNDSVDGFYWITTGERLTYDDDDDDDIDDNDDIDHHHHDVDDYDVDDDDDDDDDDDEN</sequence>
<dbReference type="InterPro" id="IPR016186">
    <property type="entry name" value="C-type_lectin-like/link_sf"/>
</dbReference>
<feature type="compositionally biased region" description="Acidic residues" evidence="1">
    <location>
        <begin position="213"/>
        <end position="225"/>
    </location>
</feature>
<organism evidence="2 3">
    <name type="scientific">Paralvinella palmiformis</name>
    <dbReference type="NCBI Taxonomy" id="53620"/>
    <lineage>
        <taxon>Eukaryota</taxon>
        <taxon>Metazoa</taxon>
        <taxon>Spiralia</taxon>
        <taxon>Lophotrochozoa</taxon>
        <taxon>Annelida</taxon>
        <taxon>Polychaeta</taxon>
        <taxon>Sedentaria</taxon>
        <taxon>Canalipalpata</taxon>
        <taxon>Terebellida</taxon>
        <taxon>Terebelliformia</taxon>
        <taxon>Alvinellidae</taxon>
        <taxon>Paralvinella</taxon>
    </lineage>
</organism>
<evidence type="ECO:0000313" key="2">
    <source>
        <dbReference type="EMBL" id="KAK2151686.1"/>
    </source>
</evidence>
<reference evidence="2" key="1">
    <citation type="journal article" date="2023" name="Mol. Biol. Evol.">
        <title>Third-Generation Sequencing Reveals the Adaptive Role of the Epigenome in Three Deep-Sea Polychaetes.</title>
        <authorList>
            <person name="Perez M."/>
            <person name="Aroh O."/>
            <person name="Sun Y."/>
            <person name="Lan Y."/>
            <person name="Juniper S.K."/>
            <person name="Young C.R."/>
            <person name="Angers B."/>
            <person name="Qian P.Y."/>
        </authorList>
    </citation>
    <scope>NUCLEOTIDE SEQUENCE</scope>
    <source>
        <strain evidence="2">P08H-3</strain>
    </source>
</reference>
<name>A0AAD9JFI7_9ANNE</name>